<dbReference type="GO" id="GO:0009658">
    <property type="term" value="P:chloroplast organization"/>
    <property type="evidence" value="ECO:0007669"/>
    <property type="project" value="InterPro"/>
</dbReference>
<dbReference type="PANTHER" id="PTHR47594:SF3">
    <property type="entry name" value="PROTEIN THYLAKOID ASSEMBLY 8, CHLOROPLASTIC"/>
    <property type="match status" value="1"/>
</dbReference>
<evidence type="ECO:0000313" key="1">
    <source>
        <dbReference type="EMBL" id="KAG0498546.1"/>
    </source>
</evidence>
<name>A0A835RUI0_VANPL</name>
<dbReference type="Gene3D" id="1.25.40.10">
    <property type="entry name" value="Tetratricopeptide repeat domain"/>
    <property type="match status" value="1"/>
</dbReference>
<sequence>MAAAAATEASALTLVSTIHIRLSLSPRLRSSNLCFRKRNPISPPFTVVSGPRDNRPPLSRGRTMSTEAILTVQALKRARGDEAAVDRIVSTKVSRLIKADLLASIAELERQDQWYLALKVFASARRENWYRTDCALYADMVAVLARSMKDAEIDLLMVELMEALEREGGIAAGDLRGPARLVKALIAAKKGKAVMEVL</sequence>
<comment type="caution">
    <text evidence="1">The sequence shown here is derived from an EMBL/GenBank/DDBJ whole genome shotgun (WGS) entry which is preliminary data.</text>
</comment>
<reference evidence="1 2" key="1">
    <citation type="journal article" date="2020" name="Nat. Food">
        <title>A phased Vanilla planifolia genome enables genetic improvement of flavour and production.</title>
        <authorList>
            <person name="Hasing T."/>
            <person name="Tang H."/>
            <person name="Brym M."/>
            <person name="Khazi F."/>
            <person name="Huang T."/>
            <person name="Chambers A.H."/>
        </authorList>
    </citation>
    <scope>NUCLEOTIDE SEQUENCE [LARGE SCALE GENOMIC DNA]</scope>
    <source>
        <tissue evidence="1">Leaf</tissue>
    </source>
</reference>
<dbReference type="InterPro" id="IPR044190">
    <property type="entry name" value="THA8-like"/>
</dbReference>
<gene>
    <name evidence="1" type="ORF">HPP92_003237</name>
</gene>
<organism evidence="1 2">
    <name type="scientific">Vanilla planifolia</name>
    <name type="common">Vanilla</name>
    <dbReference type="NCBI Taxonomy" id="51239"/>
    <lineage>
        <taxon>Eukaryota</taxon>
        <taxon>Viridiplantae</taxon>
        <taxon>Streptophyta</taxon>
        <taxon>Embryophyta</taxon>
        <taxon>Tracheophyta</taxon>
        <taxon>Spermatophyta</taxon>
        <taxon>Magnoliopsida</taxon>
        <taxon>Liliopsida</taxon>
        <taxon>Asparagales</taxon>
        <taxon>Orchidaceae</taxon>
        <taxon>Vanilloideae</taxon>
        <taxon>Vanilleae</taxon>
        <taxon>Vanilla</taxon>
    </lineage>
</organism>
<accession>A0A835RUI0</accession>
<keyword evidence="2" id="KW-1185">Reference proteome</keyword>
<dbReference type="GO" id="GO:0003723">
    <property type="term" value="F:RNA binding"/>
    <property type="evidence" value="ECO:0007669"/>
    <property type="project" value="InterPro"/>
</dbReference>
<dbReference type="EMBL" id="JADCNL010000001">
    <property type="protein sequence ID" value="KAG0498546.1"/>
    <property type="molecule type" value="Genomic_DNA"/>
</dbReference>
<evidence type="ECO:0000313" key="2">
    <source>
        <dbReference type="Proteomes" id="UP000636800"/>
    </source>
</evidence>
<dbReference type="PANTHER" id="PTHR47594">
    <property type="entry name" value="PPR CONTAINING PLANT-LIKE PROTEIN"/>
    <property type="match status" value="1"/>
</dbReference>
<dbReference type="OrthoDB" id="185373at2759"/>
<dbReference type="InterPro" id="IPR011990">
    <property type="entry name" value="TPR-like_helical_dom_sf"/>
</dbReference>
<dbReference type="AlphaFoldDB" id="A0A835RUI0"/>
<dbReference type="GO" id="GO:0000373">
    <property type="term" value="P:Group II intron splicing"/>
    <property type="evidence" value="ECO:0007669"/>
    <property type="project" value="InterPro"/>
</dbReference>
<dbReference type="Proteomes" id="UP000636800">
    <property type="component" value="Chromosome 1"/>
</dbReference>
<proteinExistence type="predicted"/>
<protein>
    <submittedName>
        <fullName evidence="1">Uncharacterized protein</fullName>
    </submittedName>
</protein>